<dbReference type="GO" id="GO:0102043">
    <property type="term" value="F:isopentenyl phosphate kinase activity"/>
    <property type="evidence" value="ECO:0007669"/>
    <property type="project" value="UniProtKB-EC"/>
</dbReference>
<keyword evidence="8" id="KW-0414">Isoprene biosynthesis</keyword>
<evidence type="ECO:0000259" key="12">
    <source>
        <dbReference type="Pfam" id="PF00696"/>
    </source>
</evidence>
<dbReference type="GO" id="GO:0016301">
    <property type="term" value="F:kinase activity"/>
    <property type="evidence" value="ECO:0007669"/>
    <property type="project" value="UniProtKB-KW"/>
</dbReference>
<feature type="binding site" evidence="10">
    <location>
        <begin position="9"/>
        <end position="13"/>
    </location>
    <ligand>
        <name>ATP</name>
        <dbReference type="ChEBI" id="CHEBI:30616"/>
    </ligand>
</feature>
<keyword evidence="5 10" id="KW-0547">Nucleotide-binding</keyword>
<evidence type="ECO:0000256" key="10">
    <source>
        <dbReference type="PIRSR" id="PIRSR016496-1"/>
    </source>
</evidence>
<feature type="site" description="Transition state stabilizer" evidence="11">
    <location>
        <position position="18"/>
    </location>
</feature>
<dbReference type="Gene3D" id="3.40.1160.10">
    <property type="entry name" value="Acetylglutamate kinase-like"/>
    <property type="match status" value="1"/>
</dbReference>
<dbReference type="STRING" id="229919.GCA_001050195_00552"/>
<dbReference type="GO" id="GO:0005829">
    <property type="term" value="C:cytosol"/>
    <property type="evidence" value="ECO:0007669"/>
    <property type="project" value="TreeGrafter"/>
</dbReference>
<dbReference type="EC" id="2.7.4.26" evidence="2"/>
<name>A0A3D1JDQ9_9CHLR</name>
<comment type="similarity">
    <text evidence="1">Belongs to the isopentenyl phosphate kinase family.</text>
</comment>
<dbReference type="Pfam" id="PF00696">
    <property type="entry name" value="AA_kinase"/>
    <property type="match status" value="1"/>
</dbReference>
<dbReference type="OrthoDB" id="160588at2"/>
<feature type="binding site" evidence="10">
    <location>
        <position position="59"/>
    </location>
    <ligand>
        <name>substrate</name>
    </ligand>
</feature>
<feature type="binding site" evidence="10">
    <location>
        <position position="54"/>
    </location>
    <ligand>
        <name>substrate</name>
    </ligand>
</feature>
<evidence type="ECO:0000256" key="1">
    <source>
        <dbReference type="ARBA" id="ARBA00010540"/>
    </source>
</evidence>
<proteinExistence type="inferred from homology"/>
<dbReference type="AlphaFoldDB" id="A0A3D1JDQ9"/>
<dbReference type="GO" id="GO:0016114">
    <property type="term" value="P:terpenoid biosynthetic process"/>
    <property type="evidence" value="ECO:0007669"/>
    <property type="project" value="TreeGrafter"/>
</dbReference>
<feature type="binding site" evidence="10">
    <location>
        <position position="224"/>
    </location>
    <ligand>
        <name>ATP</name>
        <dbReference type="ChEBI" id="CHEBI:30616"/>
    </ligand>
</feature>
<accession>A0A3D1JDQ9</accession>
<keyword evidence="4" id="KW-0808">Transferase</keyword>
<dbReference type="RefSeq" id="WP_062189524.1">
    <property type="nucleotide sequence ID" value="NZ_DF967965.1"/>
</dbReference>
<gene>
    <name evidence="13" type="ORF">DEQ80_00560</name>
</gene>
<evidence type="ECO:0000256" key="8">
    <source>
        <dbReference type="ARBA" id="ARBA00023229"/>
    </source>
</evidence>
<sequence length="275" mass="29172">MDEPLVFLKLGGSLITEKDSPRTPRPDVILRLAQEIAAALKAAPRLHILLGHGSGSFGHTPARQYQTRSGVQGAEGWQGFAAVWREARALNQIVLEALAEAGVPAIAFPPSATMLARDGKAMWVEVRPLIAALMHGLVPVVQGDVAFDTRRGGTILSTEDVFIALAPRLGPGRILLAGIEEGVWADFPQCTRLIKNLTPSSLPREAPFLSGSRGIDVTGGMRDKVLSMLELVSTYPALTVSIFSAVQPGVLQAALLGQSPGTTLQADPLPSSHTR</sequence>
<keyword evidence="6 13" id="KW-0418">Kinase</keyword>
<dbReference type="InterPro" id="IPR001048">
    <property type="entry name" value="Asp/Glu/Uridylate_kinase"/>
</dbReference>
<dbReference type="SUPFAM" id="SSF53633">
    <property type="entry name" value="Carbamate kinase-like"/>
    <property type="match status" value="1"/>
</dbReference>
<dbReference type="InterPro" id="IPR024192">
    <property type="entry name" value="Fosfomycin_R_FomA-type"/>
</dbReference>
<feature type="binding site" evidence="10">
    <location>
        <position position="158"/>
    </location>
    <ligand>
        <name>substrate</name>
    </ligand>
</feature>
<keyword evidence="7 10" id="KW-0067">ATP-binding</keyword>
<dbReference type="GO" id="GO:0005524">
    <property type="term" value="F:ATP binding"/>
    <property type="evidence" value="ECO:0007669"/>
    <property type="project" value="UniProtKB-KW"/>
</dbReference>
<dbReference type="PIRSF" id="PIRSF016496">
    <property type="entry name" value="Kin_FomA"/>
    <property type="match status" value="1"/>
</dbReference>
<comment type="catalytic activity">
    <reaction evidence="9">
        <text>isopentenyl phosphate + ATP = isopentenyl diphosphate + ADP</text>
        <dbReference type="Rhea" id="RHEA:33963"/>
        <dbReference type="ChEBI" id="CHEBI:30616"/>
        <dbReference type="ChEBI" id="CHEBI:65078"/>
        <dbReference type="ChEBI" id="CHEBI:128769"/>
        <dbReference type="ChEBI" id="CHEBI:456216"/>
        <dbReference type="EC" id="2.7.4.26"/>
    </reaction>
</comment>
<reference evidence="13 14" key="1">
    <citation type="journal article" date="2018" name="Nat. Biotechnol.">
        <title>A standardized bacterial taxonomy based on genome phylogeny substantially revises the tree of life.</title>
        <authorList>
            <person name="Parks D.H."/>
            <person name="Chuvochina M."/>
            <person name="Waite D.W."/>
            <person name="Rinke C."/>
            <person name="Skarshewski A."/>
            <person name="Chaumeil P.A."/>
            <person name="Hugenholtz P."/>
        </authorList>
    </citation>
    <scope>NUCLEOTIDE SEQUENCE [LARGE SCALE GENOMIC DNA]</scope>
    <source>
        <strain evidence="13">UBA8781</strain>
    </source>
</reference>
<feature type="domain" description="Aspartate/glutamate/uridylate kinase" evidence="12">
    <location>
        <begin position="5"/>
        <end position="232"/>
    </location>
</feature>
<evidence type="ECO:0000256" key="7">
    <source>
        <dbReference type="ARBA" id="ARBA00022840"/>
    </source>
</evidence>
<evidence type="ECO:0000256" key="6">
    <source>
        <dbReference type="ARBA" id="ARBA00022777"/>
    </source>
</evidence>
<dbReference type="PANTHER" id="PTHR43654:SF1">
    <property type="entry name" value="ISOPENTENYL PHOSPHATE KINASE"/>
    <property type="match status" value="1"/>
</dbReference>
<evidence type="ECO:0000256" key="5">
    <source>
        <dbReference type="ARBA" id="ARBA00022741"/>
    </source>
</evidence>
<evidence type="ECO:0000256" key="2">
    <source>
        <dbReference type="ARBA" id="ARBA00012908"/>
    </source>
</evidence>
<organism evidence="13 14">
    <name type="scientific">Anaerolinea thermolimosa</name>
    <dbReference type="NCBI Taxonomy" id="229919"/>
    <lineage>
        <taxon>Bacteria</taxon>
        <taxon>Bacillati</taxon>
        <taxon>Chloroflexota</taxon>
        <taxon>Anaerolineae</taxon>
        <taxon>Anaerolineales</taxon>
        <taxon>Anaerolineaceae</taxon>
        <taxon>Anaerolinea</taxon>
    </lineage>
</organism>
<evidence type="ECO:0000256" key="3">
    <source>
        <dbReference type="ARBA" id="ARBA00017267"/>
    </source>
</evidence>
<evidence type="ECO:0000256" key="9">
    <source>
        <dbReference type="ARBA" id="ARBA00049063"/>
    </source>
</evidence>
<evidence type="ECO:0000313" key="13">
    <source>
        <dbReference type="EMBL" id="HCE16325.1"/>
    </source>
</evidence>
<comment type="caution">
    <text evidence="13">The sequence shown here is derived from an EMBL/GenBank/DDBJ whole genome shotgun (WGS) entry which is preliminary data.</text>
</comment>
<evidence type="ECO:0000313" key="14">
    <source>
        <dbReference type="Proteomes" id="UP000264141"/>
    </source>
</evidence>
<dbReference type="CDD" id="cd04241">
    <property type="entry name" value="AAK_FomA-like"/>
    <property type="match status" value="1"/>
</dbReference>
<dbReference type="PANTHER" id="PTHR43654">
    <property type="entry name" value="GLUTAMATE 5-KINASE"/>
    <property type="match status" value="1"/>
</dbReference>
<dbReference type="Proteomes" id="UP000264141">
    <property type="component" value="Unassembled WGS sequence"/>
</dbReference>
<evidence type="ECO:0000256" key="4">
    <source>
        <dbReference type="ARBA" id="ARBA00022679"/>
    </source>
</evidence>
<dbReference type="EMBL" id="DPBP01000003">
    <property type="protein sequence ID" value="HCE16325.1"/>
    <property type="molecule type" value="Genomic_DNA"/>
</dbReference>
<evidence type="ECO:0000256" key="11">
    <source>
        <dbReference type="PIRSR" id="PIRSR016496-2"/>
    </source>
</evidence>
<feature type="binding site" evidence="10">
    <location>
        <position position="220"/>
    </location>
    <ligand>
        <name>ATP</name>
        <dbReference type="ChEBI" id="CHEBI:30616"/>
    </ligand>
</feature>
<feature type="binding site" evidence="10">
    <location>
        <position position="55"/>
    </location>
    <ligand>
        <name>ATP</name>
        <dbReference type="ChEBI" id="CHEBI:30616"/>
    </ligand>
</feature>
<dbReference type="NCBIfam" id="NF040647">
    <property type="entry name" value="IPPK_Arch"/>
    <property type="match status" value="1"/>
</dbReference>
<dbReference type="InterPro" id="IPR036393">
    <property type="entry name" value="AceGlu_kinase-like_sf"/>
</dbReference>
<protein>
    <recommendedName>
        <fullName evidence="3">Isopentenyl phosphate kinase</fullName>
        <ecNumber evidence="2">2.7.4.26</ecNumber>
    </recommendedName>
</protein>